<organism evidence="1 2">
    <name type="scientific">Inquilinus limosus MP06</name>
    <dbReference type="NCBI Taxonomy" id="1398085"/>
    <lineage>
        <taxon>Bacteria</taxon>
        <taxon>Pseudomonadati</taxon>
        <taxon>Pseudomonadota</taxon>
        <taxon>Alphaproteobacteria</taxon>
        <taxon>Rhodospirillales</taxon>
        <taxon>Rhodospirillaceae</taxon>
        <taxon>Inquilinus</taxon>
    </lineage>
</organism>
<protein>
    <submittedName>
        <fullName evidence="1">Uncharacterized protein</fullName>
    </submittedName>
</protein>
<comment type="caution">
    <text evidence="1">The sequence shown here is derived from an EMBL/GenBank/DDBJ whole genome shotgun (WGS) entry which is preliminary data.</text>
</comment>
<evidence type="ECO:0000313" key="2">
    <source>
        <dbReference type="Proteomes" id="UP000029995"/>
    </source>
</evidence>
<sequence length="270" mass="28420">MRIITATAVDDPSLPFDGPRGFSAAQLAGLYFMDGSDTLTSIRNYSTAVGAQSTGVATPGNAGAHSSAVLMTGGGIQLRGTKYLPGPQIDYSTEWTLFSHMAVGLPTQHDSVTSWTSPIVSSDGLADGKASIVYATRTSGQGYPSSAAPLAPALRRFESGAQQAATAITAPTSLCYTTYFTIFQSLKAGNLRARFYVGGSKIADTTVAINVTNMVNGTPLQKPCVGTPYIAYNEANLLVECYGVWTRELSDADCETMDLASVTIRQSRGR</sequence>
<name>A0A0A0DBM5_9PROT</name>
<reference evidence="1 2" key="1">
    <citation type="submission" date="2014-01" db="EMBL/GenBank/DDBJ databases">
        <title>Genome sequence determination for a cystic fibrosis isolate, Inquilinus limosus.</title>
        <authorList>
            <person name="Pino M."/>
            <person name="Di Conza J."/>
            <person name="Gutkind G."/>
        </authorList>
    </citation>
    <scope>NUCLEOTIDE SEQUENCE [LARGE SCALE GENOMIC DNA]</scope>
    <source>
        <strain evidence="1 2">MP06</strain>
    </source>
</reference>
<gene>
    <name evidence="1" type="ORF">P409_00290</name>
</gene>
<dbReference type="EMBL" id="JANX01000001">
    <property type="protein sequence ID" value="KGM36121.1"/>
    <property type="molecule type" value="Genomic_DNA"/>
</dbReference>
<evidence type="ECO:0000313" key="1">
    <source>
        <dbReference type="EMBL" id="KGM36121.1"/>
    </source>
</evidence>
<dbReference type="Proteomes" id="UP000029995">
    <property type="component" value="Unassembled WGS sequence"/>
</dbReference>
<dbReference type="RefSeq" id="WP_034830456.1">
    <property type="nucleotide sequence ID" value="NZ_JANX01000001.1"/>
</dbReference>
<dbReference type="AlphaFoldDB" id="A0A0A0DBM5"/>
<accession>A0A0A0DBM5</accession>
<proteinExistence type="predicted"/>